<dbReference type="EMBL" id="KN847476">
    <property type="protein sequence ID" value="KIX07983.1"/>
    <property type="molecule type" value="Genomic_DNA"/>
</dbReference>
<proteinExistence type="predicted"/>
<dbReference type="InterPro" id="IPR050228">
    <property type="entry name" value="Carboxylesterase_BioH"/>
</dbReference>
<sequence length="295" mass="32234">MASADSFIKLPDGRVLEYLLEGDVSRPVVLLSNSLLAPMSLWDPFAAKLKQERFRVLRYNQPGHGASTSPGDENGTTFCSLAADVSILLQTLGLNVVFAWIGISMGAATGVVFAASNPGVVHHLIAADTITSSPVIAGVDDPFGPWVELAKRDRSNVIKILSEKTLERWFSEEWRTSNPQEISRLRQLMNTTDVDGFITCCRALQSNTFDLKPYLLKLGAAVDEALFIAGQLDAKLPTTMDDMRKKAQKSFEAAGKANSPIELVVIEKAGHVPVIDGERQFSDVVLGYLRAWNQT</sequence>
<dbReference type="InterPro" id="IPR000073">
    <property type="entry name" value="AB_hydrolase_1"/>
</dbReference>
<dbReference type="SUPFAM" id="SSF53474">
    <property type="entry name" value="alpha/beta-Hydrolases"/>
    <property type="match status" value="1"/>
</dbReference>
<dbReference type="VEuPathDB" id="FungiDB:Z518_02637"/>
<dbReference type="Gene3D" id="3.40.50.1820">
    <property type="entry name" value="alpha/beta hydrolase"/>
    <property type="match status" value="1"/>
</dbReference>
<dbReference type="AlphaFoldDB" id="A0A0D2HC19"/>
<keyword evidence="3" id="KW-1185">Reference proteome</keyword>
<dbReference type="STRING" id="1442369.A0A0D2HC19"/>
<dbReference type="PANTHER" id="PTHR43194:SF2">
    <property type="entry name" value="PEROXISOMAL MEMBRANE PROTEIN LPX1"/>
    <property type="match status" value="1"/>
</dbReference>
<name>A0A0D2HC19_9EURO</name>
<protein>
    <submittedName>
        <fullName evidence="2">Rhinocladiella mackenziei CBS 650.93 unplaced genomic scaffold supercont1.2, whole genome shotgun sequence</fullName>
    </submittedName>
</protein>
<gene>
    <name evidence="2" type="ORF">Z518_02637</name>
</gene>
<accession>A0A0D2HC19</accession>
<reference evidence="2 3" key="1">
    <citation type="submission" date="2015-01" db="EMBL/GenBank/DDBJ databases">
        <title>The Genome Sequence of Rhinocladiella mackenzie CBS 650.93.</title>
        <authorList>
            <consortium name="The Broad Institute Genomics Platform"/>
            <person name="Cuomo C."/>
            <person name="de Hoog S."/>
            <person name="Gorbushina A."/>
            <person name="Stielow B."/>
            <person name="Teixiera M."/>
            <person name="Abouelleil A."/>
            <person name="Chapman S.B."/>
            <person name="Priest M."/>
            <person name="Young S.K."/>
            <person name="Wortman J."/>
            <person name="Nusbaum C."/>
            <person name="Birren B."/>
        </authorList>
    </citation>
    <scope>NUCLEOTIDE SEQUENCE [LARGE SCALE GENOMIC DNA]</scope>
    <source>
        <strain evidence="2 3">CBS 650.93</strain>
    </source>
</reference>
<evidence type="ECO:0000259" key="1">
    <source>
        <dbReference type="Pfam" id="PF00561"/>
    </source>
</evidence>
<evidence type="ECO:0000313" key="2">
    <source>
        <dbReference type="EMBL" id="KIX07983.1"/>
    </source>
</evidence>
<dbReference type="HOGENOM" id="CLU_020336_50_3_1"/>
<organism evidence="2 3">
    <name type="scientific">Rhinocladiella mackenziei CBS 650.93</name>
    <dbReference type="NCBI Taxonomy" id="1442369"/>
    <lineage>
        <taxon>Eukaryota</taxon>
        <taxon>Fungi</taxon>
        <taxon>Dikarya</taxon>
        <taxon>Ascomycota</taxon>
        <taxon>Pezizomycotina</taxon>
        <taxon>Eurotiomycetes</taxon>
        <taxon>Chaetothyriomycetidae</taxon>
        <taxon>Chaetothyriales</taxon>
        <taxon>Herpotrichiellaceae</taxon>
        <taxon>Rhinocladiella</taxon>
    </lineage>
</organism>
<dbReference type="Pfam" id="PF00561">
    <property type="entry name" value="Abhydrolase_1"/>
    <property type="match status" value="1"/>
</dbReference>
<dbReference type="InterPro" id="IPR029058">
    <property type="entry name" value="AB_hydrolase_fold"/>
</dbReference>
<dbReference type="GeneID" id="25290708"/>
<dbReference type="RefSeq" id="XP_013275119.1">
    <property type="nucleotide sequence ID" value="XM_013419665.1"/>
</dbReference>
<dbReference type="OrthoDB" id="2851338at2759"/>
<dbReference type="PANTHER" id="PTHR43194">
    <property type="entry name" value="HYDROLASE ALPHA/BETA FOLD FAMILY"/>
    <property type="match status" value="1"/>
</dbReference>
<dbReference type="Proteomes" id="UP000053617">
    <property type="component" value="Unassembled WGS sequence"/>
</dbReference>
<feature type="domain" description="AB hydrolase-1" evidence="1">
    <location>
        <begin position="27"/>
        <end position="136"/>
    </location>
</feature>
<evidence type="ECO:0000313" key="3">
    <source>
        <dbReference type="Proteomes" id="UP000053617"/>
    </source>
</evidence>